<keyword evidence="8" id="KW-1185">Reference proteome</keyword>
<dbReference type="NCBIfam" id="TIGR02985">
    <property type="entry name" value="Sig70_bacteroi1"/>
    <property type="match status" value="1"/>
</dbReference>
<feature type="domain" description="RNA polymerase sigma factor 70 region 4 type 2" evidence="6">
    <location>
        <begin position="117"/>
        <end position="167"/>
    </location>
</feature>
<feature type="domain" description="RNA polymerase sigma-70 region 2" evidence="5">
    <location>
        <begin position="26"/>
        <end position="89"/>
    </location>
</feature>
<protein>
    <submittedName>
        <fullName evidence="7">RNA polymerase sigma-70 factor</fullName>
    </submittedName>
</protein>
<reference evidence="7 8" key="1">
    <citation type="journal article" date="2015" name="Int. J. Syst. Evol. Microbiol.">
        <title>Mariniphaga sediminis sp. nov., isolated from coastal sediment.</title>
        <authorList>
            <person name="Wang F.Q."/>
            <person name="Shen Q.Y."/>
            <person name="Chen G.J."/>
            <person name="Du Z.J."/>
        </authorList>
    </citation>
    <scope>NUCLEOTIDE SEQUENCE [LARGE SCALE GENOMIC DNA]</scope>
    <source>
        <strain evidence="7 8">SY21</strain>
    </source>
</reference>
<dbReference type="EMBL" id="QWET01000001">
    <property type="protein sequence ID" value="RIH66867.1"/>
    <property type="molecule type" value="Genomic_DNA"/>
</dbReference>
<dbReference type="InterPro" id="IPR036388">
    <property type="entry name" value="WH-like_DNA-bd_sf"/>
</dbReference>
<proteinExistence type="inferred from homology"/>
<dbReference type="InterPro" id="IPR007627">
    <property type="entry name" value="RNA_pol_sigma70_r2"/>
</dbReference>
<evidence type="ECO:0000259" key="6">
    <source>
        <dbReference type="Pfam" id="PF08281"/>
    </source>
</evidence>
<dbReference type="Pfam" id="PF08281">
    <property type="entry name" value="Sigma70_r4_2"/>
    <property type="match status" value="1"/>
</dbReference>
<dbReference type="InterPro" id="IPR013325">
    <property type="entry name" value="RNA_pol_sigma_r2"/>
</dbReference>
<evidence type="ECO:0000256" key="3">
    <source>
        <dbReference type="ARBA" id="ARBA00023082"/>
    </source>
</evidence>
<evidence type="ECO:0000256" key="2">
    <source>
        <dbReference type="ARBA" id="ARBA00023015"/>
    </source>
</evidence>
<dbReference type="Gene3D" id="1.10.1740.10">
    <property type="match status" value="1"/>
</dbReference>
<gene>
    <name evidence="7" type="ORF">D1164_00055</name>
</gene>
<evidence type="ECO:0000313" key="7">
    <source>
        <dbReference type="EMBL" id="RIH66867.1"/>
    </source>
</evidence>
<dbReference type="InterPro" id="IPR014284">
    <property type="entry name" value="RNA_pol_sigma-70_dom"/>
</dbReference>
<dbReference type="GO" id="GO:0006352">
    <property type="term" value="P:DNA-templated transcription initiation"/>
    <property type="evidence" value="ECO:0007669"/>
    <property type="project" value="InterPro"/>
</dbReference>
<dbReference type="RefSeq" id="WP_119347893.1">
    <property type="nucleotide sequence ID" value="NZ_QWET01000001.1"/>
</dbReference>
<dbReference type="SUPFAM" id="SSF88659">
    <property type="entry name" value="Sigma3 and sigma4 domains of RNA polymerase sigma factors"/>
    <property type="match status" value="1"/>
</dbReference>
<dbReference type="GO" id="GO:0003677">
    <property type="term" value="F:DNA binding"/>
    <property type="evidence" value="ECO:0007669"/>
    <property type="project" value="InterPro"/>
</dbReference>
<dbReference type="Proteomes" id="UP000266441">
    <property type="component" value="Unassembled WGS sequence"/>
</dbReference>
<dbReference type="InterPro" id="IPR013249">
    <property type="entry name" value="RNA_pol_sigma70_r4_t2"/>
</dbReference>
<dbReference type="CDD" id="cd06171">
    <property type="entry name" value="Sigma70_r4"/>
    <property type="match status" value="1"/>
</dbReference>
<organism evidence="7 8">
    <name type="scientific">Mariniphaga sediminis</name>
    <dbReference type="NCBI Taxonomy" id="1628158"/>
    <lineage>
        <taxon>Bacteria</taxon>
        <taxon>Pseudomonadati</taxon>
        <taxon>Bacteroidota</taxon>
        <taxon>Bacteroidia</taxon>
        <taxon>Marinilabiliales</taxon>
        <taxon>Prolixibacteraceae</taxon>
        <taxon>Mariniphaga</taxon>
    </lineage>
</organism>
<dbReference type="PANTHER" id="PTHR43133:SF46">
    <property type="entry name" value="RNA POLYMERASE SIGMA-70 FACTOR ECF SUBFAMILY"/>
    <property type="match status" value="1"/>
</dbReference>
<dbReference type="SUPFAM" id="SSF88946">
    <property type="entry name" value="Sigma2 domain of RNA polymerase sigma factors"/>
    <property type="match status" value="1"/>
</dbReference>
<dbReference type="Pfam" id="PF04542">
    <property type="entry name" value="Sigma70_r2"/>
    <property type="match status" value="1"/>
</dbReference>
<keyword evidence="4" id="KW-0804">Transcription</keyword>
<keyword evidence="2" id="KW-0805">Transcription regulation</keyword>
<name>A0A399D5L9_9BACT</name>
<sequence length="179" mass="21161">MTKTDEILLSRIKQDDYSSFNLLFFKHYASLCSFVTTIVADSTNAEDIVQDLFIKLWSDRKKIVVYKNTKHYLFRAAKNSALNFLRTEKNRKKAINRLEDADFPQETEDLTQEDFLQKLENCIDQLPERSKEVLLLSRFEKLKHKEIAERLDISIKTIKNQLWKSLKYLKSCLEVKSAF</sequence>
<comment type="similarity">
    <text evidence="1">Belongs to the sigma-70 factor family. ECF subfamily.</text>
</comment>
<dbReference type="GO" id="GO:0016987">
    <property type="term" value="F:sigma factor activity"/>
    <property type="evidence" value="ECO:0007669"/>
    <property type="project" value="UniProtKB-KW"/>
</dbReference>
<comment type="caution">
    <text evidence="7">The sequence shown here is derived from an EMBL/GenBank/DDBJ whole genome shotgun (WGS) entry which is preliminary data.</text>
</comment>
<evidence type="ECO:0000313" key="8">
    <source>
        <dbReference type="Proteomes" id="UP000266441"/>
    </source>
</evidence>
<evidence type="ECO:0000256" key="4">
    <source>
        <dbReference type="ARBA" id="ARBA00023163"/>
    </source>
</evidence>
<dbReference type="InterPro" id="IPR014327">
    <property type="entry name" value="RNA_pol_sigma70_bacteroid"/>
</dbReference>
<evidence type="ECO:0000259" key="5">
    <source>
        <dbReference type="Pfam" id="PF04542"/>
    </source>
</evidence>
<dbReference type="InterPro" id="IPR039425">
    <property type="entry name" value="RNA_pol_sigma-70-like"/>
</dbReference>
<keyword evidence="3" id="KW-0731">Sigma factor</keyword>
<accession>A0A399D5L9</accession>
<dbReference type="PANTHER" id="PTHR43133">
    <property type="entry name" value="RNA POLYMERASE ECF-TYPE SIGMA FACTO"/>
    <property type="match status" value="1"/>
</dbReference>
<dbReference type="Gene3D" id="1.10.10.10">
    <property type="entry name" value="Winged helix-like DNA-binding domain superfamily/Winged helix DNA-binding domain"/>
    <property type="match status" value="1"/>
</dbReference>
<dbReference type="InterPro" id="IPR013324">
    <property type="entry name" value="RNA_pol_sigma_r3/r4-like"/>
</dbReference>
<dbReference type="NCBIfam" id="TIGR02937">
    <property type="entry name" value="sigma70-ECF"/>
    <property type="match status" value="1"/>
</dbReference>
<dbReference type="AlphaFoldDB" id="A0A399D5L9"/>
<dbReference type="OrthoDB" id="9782991at2"/>
<evidence type="ECO:0000256" key="1">
    <source>
        <dbReference type="ARBA" id="ARBA00010641"/>
    </source>
</evidence>